<comment type="subcellular location">
    <subcellularLocation>
        <location evidence="1">Secreted</location>
    </subcellularLocation>
</comment>
<evidence type="ECO:0000256" key="4">
    <source>
        <dbReference type="SAM" id="SignalP"/>
    </source>
</evidence>
<protein>
    <submittedName>
        <fullName evidence="5">Major royal jelly protein 1</fullName>
    </submittedName>
</protein>
<evidence type="ECO:0000313" key="5">
    <source>
        <dbReference type="EMBL" id="KAF7186053.1"/>
    </source>
</evidence>
<feature type="chain" id="PRO_5034707397" evidence="4">
    <location>
        <begin position="18"/>
        <end position="419"/>
    </location>
</feature>
<comment type="caution">
    <text evidence="5">The sequence shown here is derived from an EMBL/GenBank/DDBJ whole genome shotgun (WGS) entry which is preliminary data.</text>
</comment>
<sequence length="419" mass="45256">MKSRVFASLALLGLASGYSPSDIRTDPLTRGPALEIVHYFGGQWPTGIAVSSTGRKFACYPAGLDILNTYNGLNGNIVQVQELTSIDGETPYPNVTYNQSPGGAVNRLSVPAVTKGDPNHLLGVQSVIIDSKDTLWILDTGRVQDLSNAQSPMLPATVPGGPKLVNIDIKTNKIINTIIFNTDLVKPTSYLNDVRIDNAKNAAYITDSSLEGDNAIVYVDLTTGKGTRMPFKETKAIYGTVPFVYGEPMYQVASATQALHPGYITFGADGIAISPDMNTLYFSVIGGRFLYSVPTAALRDTSSGAFDRAQAQVKNLGEKGISDGMETDSNGIVYAGNVEQDAISMYNPGTTYATEFVRDPRINWVDTMSIASDGYLYFTVNQLNYLNAIYPGQGLPLLDRRKKPYVAFRVKLPNGGTKI</sequence>
<dbReference type="AlphaFoldDB" id="A0A8H6R7Q3"/>
<dbReference type="SUPFAM" id="SSF63829">
    <property type="entry name" value="Calcium-dependent phosphotriesterase"/>
    <property type="match status" value="1"/>
</dbReference>
<dbReference type="GO" id="GO:0005576">
    <property type="term" value="C:extracellular region"/>
    <property type="evidence" value="ECO:0007669"/>
    <property type="project" value="UniProtKB-SubCell"/>
</dbReference>
<keyword evidence="4" id="KW-0732">Signal</keyword>
<comment type="similarity">
    <text evidence="2">Belongs to the major royal jelly protein family.</text>
</comment>
<dbReference type="OrthoDB" id="7776143at2759"/>
<dbReference type="EMBL" id="JABCIY010000270">
    <property type="protein sequence ID" value="KAF7186053.1"/>
    <property type="molecule type" value="Genomic_DNA"/>
</dbReference>
<dbReference type="InterPro" id="IPR017996">
    <property type="entry name" value="MRJP/yellow-related"/>
</dbReference>
<accession>A0A8H6R7Q3</accession>
<dbReference type="PANTHER" id="PTHR10009">
    <property type="entry name" value="PROTEIN YELLOW-RELATED"/>
    <property type="match status" value="1"/>
</dbReference>
<evidence type="ECO:0000313" key="6">
    <source>
        <dbReference type="Proteomes" id="UP000660729"/>
    </source>
</evidence>
<reference evidence="5" key="1">
    <citation type="submission" date="2020-04" db="EMBL/GenBank/DDBJ databases">
        <title>Draft genome resource of the tomato pathogen Pseudocercospora fuligena.</title>
        <authorList>
            <person name="Zaccaron A."/>
        </authorList>
    </citation>
    <scope>NUCLEOTIDE SEQUENCE</scope>
    <source>
        <strain evidence="5">PF001</strain>
    </source>
</reference>
<evidence type="ECO:0000256" key="3">
    <source>
        <dbReference type="ARBA" id="ARBA00022525"/>
    </source>
</evidence>
<dbReference type="Pfam" id="PF03022">
    <property type="entry name" value="MRJP"/>
    <property type="match status" value="1"/>
</dbReference>
<dbReference type="Proteomes" id="UP000660729">
    <property type="component" value="Unassembled WGS sequence"/>
</dbReference>
<dbReference type="InterPro" id="IPR011042">
    <property type="entry name" value="6-blade_b-propeller_TolB-like"/>
</dbReference>
<proteinExistence type="inferred from homology"/>
<feature type="signal peptide" evidence="4">
    <location>
        <begin position="1"/>
        <end position="17"/>
    </location>
</feature>
<dbReference type="Gene3D" id="2.120.10.30">
    <property type="entry name" value="TolB, C-terminal domain"/>
    <property type="match status" value="1"/>
</dbReference>
<organism evidence="5 6">
    <name type="scientific">Pseudocercospora fuligena</name>
    <dbReference type="NCBI Taxonomy" id="685502"/>
    <lineage>
        <taxon>Eukaryota</taxon>
        <taxon>Fungi</taxon>
        <taxon>Dikarya</taxon>
        <taxon>Ascomycota</taxon>
        <taxon>Pezizomycotina</taxon>
        <taxon>Dothideomycetes</taxon>
        <taxon>Dothideomycetidae</taxon>
        <taxon>Mycosphaerellales</taxon>
        <taxon>Mycosphaerellaceae</taxon>
        <taxon>Pseudocercospora</taxon>
    </lineage>
</organism>
<evidence type="ECO:0000256" key="2">
    <source>
        <dbReference type="ARBA" id="ARBA00009127"/>
    </source>
</evidence>
<keyword evidence="6" id="KW-1185">Reference proteome</keyword>
<evidence type="ECO:0000256" key="1">
    <source>
        <dbReference type="ARBA" id="ARBA00004613"/>
    </source>
</evidence>
<name>A0A8H6R7Q3_9PEZI</name>
<gene>
    <name evidence="5" type="ORF">HII31_12580</name>
</gene>
<dbReference type="PANTHER" id="PTHR10009:SF18">
    <property type="entry name" value="PROTEIN YELLOW-LIKE PROTEIN"/>
    <property type="match status" value="1"/>
</dbReference>
<keyword evidence="3" id="KW-0964">Secreted</keyword>